<dbReference type="OrthoDB" id="4774735at2"/>
<accession>A0A5C0SJB8</accession>
<protein>
    <submittedName>
        <fullName evidence="1">Uncharacterized protein</fullName>
    </submittedName>
</protein>
<reference evidence="1 2" key="1">
    <citation type="submission" date="2019-07" db="EMBL/GenBank/DDBJ databases">
        <title>Complete genome of Crassaminicella thermophila SY095.</title>
        <authorList>
            <person name="Li X."/>
        </authorList>
    </citation>
    <scope>NUCLEOTIDE SEQUENCE [LARGE SCALE GENOMIC DNA]</scope>
    <source>
        <strain evidence="1 2">SY095</strain>
    </source>
</reference>
<evidence type="ECO:0000313" key="2">
    <source>
        <dbReference type="Proteomes" id="UP000324646"/>
    </source>
</evidence>
<proteinExistence type="predicted"/>
<dbReference type="Proteomes" id="UP000324646">
    <property type="component" value="Chromosome"/>
</dbReference>
<dbReference type="KEGG" id="crs:FQB35_14140"/>
<sequence length="113" mass="13540">MCIRIVSLSIKPKEVLELLMRDVDGDLIHHEYHEIEDDIGFGYVVIEKFYTMPKHEKMIVVNTENLDHITNATIIVTPDYEEWVYHFDLESYDVCMDEIMEILDEYILEEREE</sequence>
<evidence type="ECO:0000313" key="1">
    <source>
        <dbReference type="EMBL" id="QEK13318.1"/>
    </source>
</evidence>
<keyword evidence="2" id="KW-1185">Reference proteome</keyword>
<name>A0A5C0SJB8_CRATE</name>
<dbReference type="AlphaFoldDB" id="A0A5C0SJB8"/>
<gene>
    <name evidence="1" type="ORF">FQB35_14140</name>
</gene>
<dbReference type="EMBL" id="CP042243">
    <property type="protein sequence ID" value="QEK13318.1"/>
    <property type="molecule type" value="Genomic_DNA"/>
</dbReference>
<organism evidence="1 2">
    <name type="scientific">Crassaminicella thermophila</name>
    <dbReference type="NCBI Taxonomy" id="2599308"/>
    <lineage>
        <taxon>Bacteria</taxon>
        <taxon>Bacillati</taxon>
        <taxon>Bacillota</taxon>
        <taxon>Clostridia</taxon>
        <taxon>Eubacteriales</taxon>
        <taxon>Clostridiaceae</taxon>
        <taxon>Crassaminicella</taxon>
    </lineage>
</organism>
<dbReference type="RefSeq" id="WP_148810490.1">
    <property type="nucleotide sequence ID" value="NZ_CP042243.1"/>
</dbReference>